<feature type="compositionally biased region" description="Polar residues" evidence="1">
    <location>
        <begin position="137"/>
        <end position="153"/>
    </location>
</feature>
<sequence>MKDLDPRDKQTAIDYYDAEHDLNSPQRRQLALFFGNNTRLIMNASSLSFFGGCLIPFLFKKKRTLINPLHVVFAGLGVSWIVPFVLAKPIYSRNLKELRQQAEMAPSESMSSSISSLSSSYSIIPGSGFVPEPPTQPSSEFLSEPQSTEITGVTSSQPSSTTTYTPSGRPNQEPLPKLNSTEFKQVLKVIDRTPNPIVKGLFWASYFDRSSKDDKYRFKDPRLINEGSEMLTVESPSNVSLDREQFNNGDGTGPNDGNWSRQKVGQGSSWDRVREGQVTINDFGDGRKDR</sequence>
<dbReference type="OrthoDB" id="3994427at2759"/>
<feature type="transmembrane region" description="Helical" evidence="2">
    <location>
        <begin position="71"/>
        <end position="91"/>
    </location>
</feature>
<keyword evidence="2" id="KW-1133">Transmembrane helix</keyword>
<keyword evidence="4" id="KW-1185">Reference proteome</keyword>
<gene>
    <name evidence="3" type="ORF">Amon01_000049600</name>
</gene>
<dbReference type="EMBL" id="BSXU01000136">
    <property type="protein sequence ID" value="GMG19473.1"/>
    <property type="molecule type" value="Genomic_DNA"/>
</dbReference>
<keyword evidence="2" id="KW-0812">Transmembrane</keyword>
<dbReference type="AlphaFoldDB" id="A0A9W7DGJ1"/>
<feature type="region of interest" description="Disordered" evidence="1">
    <location>
        <begin position="234"/>
        <end position="290"/>
    </location>
</feature>
<comment type="caution">
    <text evidence="3">The sequence shown here is derived from an EMBL/GenBank/DDBJ whole genome shotgun (WGS) entry which is preliminary data.</text>
</comment>
<protein>
    <submittedName>
        <fullName evidence="3">Unnamed protein product</fullName>
    </submittedName>
</protein>
<keyword evidence="2" id="KW-0472">Membrane</keyword>
<name>A0A9W7DGJ1_AMBMO</name>
<dbReference type="Pfam" id="PF07954">
    <property type="entry name" value="DUF1689"/>
    <property type="match status" value="1"/>
</dbReference>
<feature type="region of interest" description="Disordered" evidence="1">
    <location>
        <begin position="133"/>
        <end position="178"/>
    </location>
</feature>
<dbReference type="InterPro" id="IPR012470">
    <property type="entry name" value="Pup1-like"/>
</dbReference>
<evidence type="ECO:0000313" key="4">
    <source>
        <dbReference type="Proteomes" id="UP001165063"/>
    </source>
</evidence>
<dbReference type="Proteomes" id="UP001165063">
    <property type="component" value="Unassembled WGS sequence"/>
</dbReference>
<evidence type="ECO:0000256" key="2">
    <source>
        <dbReference type="SAM" id="Phobius"/>
    </source>
</evidence>
<proteinExistence type="predicted"/>
<reference evidence="3" key="1">
    <citation type="submission" date="2023-04" db="EMBL/GenBank/DDBJ databases">
        <title>Ambrosiozyma monospora NBRC 1965.</title>
        <authorList>
            <person name="Ichikawa N."/>
            <person name="Sato H."/>
            <person name="Tonouchi N."/>
        </authorList>
    </citation>
    <scope>NUCLEOTIDE SEQUENCE</scope>
    <source>
        <strain evidence="3">NBRC 1965</strain>
    </source>
</reference>
<feature type="compositionally biased region" description="Polar residues" evidence="1">
    <location>
        <begin position="259"/>
        <end position="269"/>
    </location>
</feature>
<feature type="compositionally biased region" description="Low complexity" evidence="1">
    <location>
        <begin position="247"/>
        <end position="258"/>
    </location>
</feature>
<feature type="compositionally biased region" description="Low complexity" evidence="1">
    <location>
        <begin position="154"/>
        <end position="167"/>
    </location>
</feature>
<feature type="transmembrane region" description="Helical" evidence="2">
    <location>
        <begin position="40"/>
        <end position="59"/>
    </location>
</feature>
<evidence type="ECO:0000313" key="3">
    <source>
        <dbReference type="EMBL" id="GMG19473.1"/>
    </source>
</evidence>
<evidence type="ECO:0000256" key="1">
    <source>
        <dbReference type="SAM" id="MobiDB-lite"/>
    </source>
</evidence>
<accession>A0A9W7DGJ1</accession>
<organism evidence="3 4">
    <name type="scientific">Ambrosiozyma monospora</name>
    <name type="common">Yeast</name>
    <name type="synonym">Endomycopsis monosporus</name>
    <dbReference type="NCBI Taxonomy" id="43982"/>
    <lineage>
        <taxon>Eukaryota</taxon>
        <taxon>Fungi</taxon>
        <taxon>Dikarya</taxon>
        <taxon>Ascomycota</taxon>
        <taxon>Saccharomycotina</taxon>
        <taxon>Pichiomycetes</taxon>
        <taxon>Pichiales</taxon>
        <taxon>Pichiaceae</taxon>
        <taxon>Ambrosiozyma</taxon>
    </lineage>
</organism>